<keyword evidence="1" id="KW-0472">Membrane</keyword>
<keyword evidence="1" id="KW-0812">Transmembrane</keyword>
<evidence type="ECO:0000313" key="2">
    <source>
        <dbReference type="EMBL" id="RNA37391.1"/>
    </source>
</evidence>
<dbReference type="AlphaFoldDB" id="A0A3M7SNG4"/>
<comment type="caution">
    <text evidence="2">The sequence shown here is derived from an EMBL/GenBank/DDBJ whole genome shotgun (WGS) entry which is preliminary data.</text>
</comment>
<keyword evidence="1" id="KW-1133">Transmembrane helix</keyword>
<organism evidence="2 3">
    <name type="scientific">Brachionus plicatilis</name>
    <name type="common">Marine rotifer</name>
    <name type="synonym">Brachionus muelleri</name>
    <dbReference type="NCBI Taxonomy" id="10195"/>
    <lineage>
        <taxon>Eukaryota</taxon>
        <taxon>Metazoa</taxon>
        <taxon>Spiralia</taxon>
        <taxon>Gnathifera</taxon>
        <taxon>Rotifera</taxon>
        <taxon>Eurotatoria</taxon>
        <taxon>Monogononta</taxon>
        <taxon>Pseudotrocha</taxon>
        <taxon>Ploima</taxon>
        <taxon>Brachionidae</taxon>
        <taxon>Brachionus</taxon>
    </lineage>
</organism>
<protein>
    <submittedName>
        <fullName evidence="2">Uncharacterized protein</fullName>
    </submittedName>
</protein>
<evidence type="ECO:0000313" key="3">
    <source>
        <dbReference type="Proteomes" id="UP000276133"/>
    </source>
</evidence>
<dbReference type="Proteomes" id="UP000276133">
    <property type="component" value="Unassembled WGS sequence"/>
</dbReference>
<gene>
    <name evidence="2" type="ORF">BpHYR1_027544</name>
</gene>
<sequence length="75" mass="8599">MKENNNNLLLIVVTSILFIVTSFMGNKGCSFIKKKIQEENTKKGNKKSRRGFEWRVFSSGYDSLFSDDNTVLESD</sequence>
<evidence type="ECO:0000256" key="1">
    <source>
        <dbReference type="SAM" id="Phobius"/>
    </source>
</evidence>
<reference evidence="2 3" key="1">
    <citation type="journal article" date="2018" name="Sci. Rep.">
        <title>Genomic signatures of local adaptation to the degree of environmental predictability in rotifers.</title>
        <authorList>
            <person name="Franch-Gras L."/>
            <person name="Hahn C."/>
            <person name="Garcia-Roger E.M."/>
            <person name="Carmona M.J."/>
            <person name="Serra M."/>
            <person name="Gomez A."/>
        </authorList>
    </citation>
    <scope>NUCLEOTIDE SEQUENCE [LARGE SCALE GENOMIC DNA]</scope>
    <source>
        <strain evidence="2">HYR1</strain>
    </source>
</reference>
<dbReference type="EMBL" id="REGN01001051">
    <property type="protein sequence ID" value="RNA37391.1"/>
    <property type="molecule type" value="Genomic_DNA"/>
</dbReference>
<name>A0A3M7SNG4_BRAPC</name>
<feature type="transmembrane region" description="Helical" evidence="1">
    <location>
        <begin position="6"/>
        <end position="25"/>
    </location>
</feature>
<proteinExistence type="predicted"/>
<keyword evidence="3" id="KW-1185">Reference proteome</keyword>
<accession>A0A3M7SNG4</accession>